<accession>A0A1Y2FNH4</accession>
<organism evidence="3 4">
    <name type="scientific">Protomyces lactucae-debilis</name>
    <dbReference type="NCBI Taxonomy" id="2754530"/>
    <lineage>
        <taxon>Eukaryota</taxon>
        <taxon>Fungi</taxon>
        <taxon>Dikarya</taxon>
        <taxon>Ascomycota</taxon>
        <taxon>Taphrinomycotina</taxon>
        <taxon>Taphrinomycetes</taxon>
        <taxon>Taphrinales</taxon>
        <taxon>Protomycetaceae</taxon>
        <taxon>Protomyces</taxon>
    </lineage>
</organism>
<feature type="domain" description="C2H2-type" evidence="2">
    <location>
        <begin position="101"/>
        <end position="124"/>
    </location>
</feature>
<keyword evidence="4" id="KW-1185">Reference proteome</keyword>
<name>A0A1Y2FNH4_PROLT</name>
<evidence type="ECO:0000313" key="3">
    <source>
        <dbReference type="EMBL" id="ORY84884.1"/>
    </source>
</evidence>
<dbReference type="InterPro" id="IPR013087">
    <property type="entry name" value="Znf_C2H2_type"/>
</dbReference>
<evidence type="ECO:0000256" key="1">
    <source>
        <dbReference type="SAM" id="MobiDB-lite"/>
    </source>
</evidence>
<reference evidence="3 4" key="1">
    <citation type="submission" date="2016-07" db="EMBL/GenBank/DDBJ databases">
        <title>Pervasive Adenine N6-methylation of Active Genes in Fungi.</title>
        <authorList>
            <consortium name="DOE Joint Genome Institute"/>
            <person name="Mondo S.J."/>
            <person name="Dannebaum R.O."/>
            <person name="Kuo R.C."/>
            <person name="Labutti K."/>
            <person name="Haridas S."/>
            <person name="Kuo A."/>
            <person name="Salamov A."/>
            <person name="Ahrendt S.R."/>
            <person name="Lipzen A."/>
            <person name="Sullivan W."/>
            <person name="Andreopoulos W.B."/>
            <person name="Clum A."/>
            <person name="Lindquist E."/>
            <person name="Daum C."/>
            <person name="Ramamoorthy G.K."/>
            <person name="Gryganskyi A."/>
            <person name="Culley D."/>
            <person name="Magnuson J.K."/>
            <person name="James T.Y."/>
            <person name="O'Malley M.A."/>
            <person name="Stajich J.E."/>
            <person name="Spatafora J.W."/>
            <person name="Visel A."/>
            <person name="Grigoriev I.V."/>
        </authorList>
    </citation>
    <scope>NUCLEOTIDE SEQUENCE [LARGE SCALE GENOMIC DNA]</scope>
    <source>
        <strain evidence="3 4">12-1054</strain>
    </source>
</reference>
<proteinExistence type="predicted"/>
<evidence type="ECO:0000313" key="4">
    <source>
        <dbReference type="Proteomes" id="UP000193685"/>
    </source>
</evidence>
<sequence>MTTPRRPSAIECPFCCAHFSTTRNLRKHLILYCWKHAESKHWLTNVTRSYTSAQADAIAAGHQAECIKRIRALRLANNQAGEASHPSDQAQWVQERGETEHVCPFCNEASNSFMGARNHLVKMHADQYKTKRFRKALHSLYEPRQADARLRTMLRKIAAAASWASKEARQRAEKSSSSDSEEAEETAVASKSKDKIKGKLSNPQMTIEAQSRPAKAVYVASSAWEPLREHVSSPPPEPIPTIHQQQSYFAQFPQTEETDTPNKSFMDCVLSKTILIWYVWLIASRLPFQVQVTAELVMLRPFDGVVSAVQEALERTHADGQIGLDDLQEMTDCWGGDEQFDAAYEAMKAAGETCDGKASHPDNEGGQDLPRRYMRQQLGMWSTLLLGWIQRIQDTWIKLGNRIVQHAAEQTWRSIQDDREYRWHADGTSLFQQSEGSQLTIVKCLTAHYSHWRPLFVELSHFVNTSEEKLDAIFDTLADSYANDIAPLSIERMTKIDEEEL</sequence>
<comment type="caution">
    <text evidence="3">The sequence shown here is derived from an EMBL/GenBank/DDBJ whole genome shotgun (WGS) entry which is preliminary data.</text>
</comment>
<dbReference type="SMART" id="SM00355">
    <property type="entry name" value="ZnF_C2H2"/>
    <property type="match status" value="2"/>
</dbReference>
<evidence type="ECO:0000259" key="2">
    <source>
        <dbReference type="SMART" id="SM00355"/>
    </source>
</evidence>
<feature type="region of interest" description="Disordered" evidence="1">
    <location>
        <begin position="162"/>
        <end position="207"/>
    </location>
</feature>
<dbReference type="RefSeq" id="XP_040726667.1">
    <property type="nucleotide sequence ID" value="XM_040868884.1"/>
</dbReference>
<gene>
    <name evidence="3" type="ORF">BCR37DRAFT_377712</name>
</gene>
<feature type="domain" description="C2H2-type" evidence="2">
    <location>
        <begin position="10"/>
        <end position="36"/>
    </location>
</feature>
<dbReference type="AlphaFoldDB" id="A0A1Y2FNH4"/>
<dbReference type="EMBL" id="MCFI01000005">
    <property type="protein sequence ID" value="ORY84884.1"/>
    <property type="molecule type" value="Genomic_DNA"/>
</dbReference>
<feature type="compositionally biased region" description="Basic and acidic residues" evidence="1">
    <location>
        <begin position="166"/>
        <end position="176"/>
    </location>
</feature>
<dbReference type="Proteomes" id="UP000193685">
    <property type="component" value="Unassembled WGS sequence"/>
</dbReference>
<dbReference type="GeneID" id="63785483"/>
<protein>
    <recommendedName>
        <fullName evidence="2">C2H2-type domain-containing protein</fullName>
    </recommendedName>
</protein>